<evidence type="ECO:0000256" key="2">
    <source>
        <dbReference type="SAM" id="Phobius"/>
    </source>
</evidence>
<keyword evidence="2" id="KW-0472">Membrane</keyword>
<name>A0A8J8YNB8_ORYSJ</name>
<sequence>MVSIVSMVSAIGTLIVDTVATGYFQRTDAKRKAAAIADEPDDLQTSDEHSHGPRPWHALQNKAEKKNATKIVVFIFLIDFALRVLVRGGA</sequence>
<dbReference type="EMBL" id="CM000138">
    <property type="protein sequence ID" value="EEE54855.1"/>
    <property type="molecule type" value="Genomic_DNA"/>
</dbReference>
<proteinExistence type="predicted"/>
<keyword evidence="2" id="KW-1133">Transmembrane helix</keyword>
<evidence type="ECO:0000256" key="1">
    <source>
        <dbReference type="SAM" id="MobiDB-lite"/>
    </source>
</evidence>
<gene>
    <name evidence="3" type="ORF">OsJ_02324</name>
</gene>
<feature type="region of interest" description="Disordered" evidence="1">
    <location>
        <begin position="38"/>
        <end position="61"/>
    </location>
</feature>
<evidence type="ECO:0000313" key="3">
    <source>
        <dbReference type="EMBL" id="EEE54855.1"/>
    </source>
</evidence>
<keyword evidence="2" id="KW-0812">Transmembrane</keyword>
<dbReference type="Proteomes" id="UP000007752">
    <property type="component" value="Chromosome 1"/>
</dbReference>
<organism evidence="3">
    <name type="scientific">Oryza sativa subsp. japonica</name>
    <name type="common">Rice</name>
    <dbReference type="NCBI Taxonomy" id="39947"/>
    <lineage>
        <taxon>Eukaryota</taxon>
        <taxon>Viridiplantae</taxon>
        <taxon>Streptophyta</taxon>
        <taxon>Embryophyta</taxon>
        <taxon>Tracheophyta</taxon>
        <taxon>Spermatophyta</taxon>
        <taxon>Magnoliopsida</taxon>
        <taxon>Liliopsida</taxon>
        <taxon>Poales</taxon>
        <taxon>Poaceae</taxon>
        <taxon>BOP clade</taxon>
        <taxon>Oryzoideae</taxon>
        <taxon>Oryzeae</taxon>
        <taxon>Oryzinae</taxon>
        <taxon>Oryza</taxon>
        <taxon>Oryza sativa</taxon>
    </lineage>
</organism>
<protein>
    <submittedName>
        <fullName evidence="3">Uncharacterized protein</fullName>
    </submittedName>
</protein>
<accession>A0A8J8YNB8</accession>
<feature type="transmembrane region" description="Helical" evidence="2">
    <location>
        <begin position="6"/>
        <end position="24"/>
    </location>
</feature>
<dbReference type="AlphaFoldDB" id="A0A8J8YNB8"/>
<reference evidence="3" key="2">
    <citation type="submission" date="2008-12" db="EMBL/GenBank/DDBJ databases">
        <title>Improved gene annotation of the rice (Oryza sativa) genomes.</title>
        <authorList>
            <person name="Wang J."/>
            <person name="Li R."/>
            <person name="Fan W."/>
            <person name="Huang Q."/>
            <person name="Zhang J."/>
            <person name="Zhou Y."/>
            <person name="Hu Y."/>
            <person name="Zi S."/>
            <person name="Li J."/>
            <person name="Ni P."/>
            <person name="Zheng H."/>
            <person name="Zhang Y."/>
            <person name="Zhao M."/>
            <person name="Hao Q."/>
            <person name="McDermott J."/>
            <person name="Samudrala R."/>
            <person name="Kristiansen K."/>
            <person name="Wong G.K.-S."/>
        </authorList>
    </citation>
    <scope>NUCLEOTIDE SEQUENCE</scope>
</reference>
<reference evidence="3" key="1">
    <citation type="journal article" date="2005" name="PLoS Biol.">
        <title>The genomes of Oryza sativa: a history of duplications.</title>
        <authorList>
            <person name="Yu J."/>
            <person name="Wang J."/>
            <person name="Lin W."/>
            <person name="Li S."/>
            <person name="Li H."/>
            <person name="Zhou J."/>
            <person name="Ni P."/>
            <person name="Dong W."/>
            <person name="Hu S."/>
            <person name="Zeng C."/>
            <person name="Zhang J."/>
            <person name="Zhang Y."/>
            <person name="Li R."/>
            <person name="Xu Z."/>
            <person name="Li S."/>
            <person name="Li X."/>
            <person name="Zheng H."/>
            <person name="Cong L."/>
            <person name="Lin L."/>
            <person name="Yin J."/>
            <person name="Geng J."/>
            <person name="Li G."/>
            <person name="Shi J."/>
            <person name="Liu J."/>
            <person name="Lv H."/>
            <person name="Li J."/>
            <person name="Wang J."/>
            <person name="Deng Y."/>
            <person name="Ran L."/>
            <person name="Shi X."/>
            <person name="Wang X."/>
            <person name="Wu Q."/>
            <person name="Li C."/>
            <person name="Ren X."/>
            <person name="Wang J."/>
            <person name="Wang X."/>
            <person name="Li D."/>
            <person name="Liu D."/>
            <person name="Zhang X."/>
            <person name="Ji Z."/>
            <person name="Zhao W."/>
            <person name="Sun Y."/>
            <person name="Zhang Z."/>
            <person name="Bao J."/>
            <person name="Han Y."/>
            <person name="Dong L."/>
            <person name="Ji J."/>
            <person name="Chen P."/>
            <person name="Wu S."/>
            <person name="Liu J."/>
            <person name="Xiao Y."/>
            <person name="Bu D."/>
            <person name="Tan J."/>
            <person name="Yang L."/>
            <person name="Ye C."/>
            <person name="Zhang J."/>
            <person name="Xu J."/>
            <person name="Zhou Y."/>
            <person name="Yu Y."/>
            <person name="Zhang B."/>
            <person name="Zhuang S."/>
            <person name="Wei H."/>
            <person name="Liu B."/>
            <person name="Lei M."/>
            <person name="Yu H."/>
            <person name="Li Y."/>
            <person name="Xu H."/>
            <person name="Wei S."/>
            <person name="He X."/>
            <person name="Fang L."/>
            <person name="Zhang Z."/>
            <person name="Zhang Y."/>
            <person name="Huang X."/>
            <person name="Su Z."/>
            <person name="Tong W."/>
            <person name="Li J."/>
            <person name="Tong Z."/>
            <person name="Li S."/>
            <person name="Ye J."/>
            <person name="Wang L."/>
            <person name="Fang L."/>
            <person name="Lei T."/>
            <person name="Chen C."/>
            <person name="Chen H."/>
            <person name="Xu Z."/>
            <person name="Li H."/>
            <person name="Huang H."/>
            <person name="Zhang F."/>
            <person name="Xu H."/>
            <person name="Li N."/>
            <person name="Zhao C."/>
            <person name="Li S."/>
            <person name="Dong L."/>
            <person name="Huang Y."/>
            <person name="Li L."/>
            <person name="Xi Y."/>
            <person name="Qi Q."/>
            <person name="Li W."/>
            <person name="Zhang B."/>
            <person name="Hu W."/>
            <person name="Zhang Y."/>
            <person name="Tian X."/>
            <person name="Jiao Y."/>
            <person name="Liang X."/>
            <person name="Jin J."/>
            <person name="Gao L."/>
            <person name="Zheng W."/>
            <person name="Hao B."/>
            <person name="Liu S."/>
            <person name="Wang W."/>
            <person name="Yuan L."/>
            <person name="Cao M."/>
            <person name="McDermott J."/>
            <person name="Samudrala R."/>
            <person name="Wang J."/>
            <person name="Wong G.K."/>
            <person name="Yang H."/>
        </authorList>
    </citation>
    <scope>NUCLEOTIDE SEQUENCE [LARGE SCALE GENOMIC DNA]</scope>
</reference>